<keyword evidence="3" id="KW-0732">Signal</keyword>
<reference evidence="10 11" key="1">
    <citation type="journal article" date="2018" name="Sci. Data">
        <title>The draft genome sequence of cork oak.</title>
        <authorList>
            <person name="Ramos A.M."/>
            <person name="Usie A."/>
            <person name="Barbosa P."/>
            <person name="Barros P.M."/>
            <person name="Capote T."/>
            <person name="Chaves I."/>
            <person name="Simoes F."/>
            <person name="Abreu I."/>
            <person name="Carrasquinho I."/>
            <person name="Faro C."/>
            <person name="Guimaraes J.B."/>
            <person name="Mendonca D."/>
            <person name="Nobrega F."/>
            <person name="Rodrigues L."/>
            <person name="Saibo N.J.M."/>
            <person name="Varela M.C."/>
            <person name="Egas C."/>
            <person name="Matos J."/>
            <person name="Miguel C.M."/>
            <person name="Oliveira M.M."/>
            <person name="Ricardo C.P."/>
            <person name="Goncalves S."/>
        </authorList>
    </citation>
    <scope>NUCLEOTIDE SEQUENCE [LARGE SCALE GENOMIC DNA]</scope>
    <source>
        <strain evidence="11">cv. HL8</strain>
    </source>
</reference>
<dbReference type="Gene3D" id="3.80.10.10">
    <property type="entry name" value="Ribonuclease Inhibitor"/>
    <property type="match status" value="1"/>
</dbReference>
<keyword evidence="7" id="KW-0472">Membrane</keyword>
<proteinExistence type="predicted"/>
<evidence type="ECO:0000313" key="10">
    <source>
        <dbReference type="EMBL" id="KAK7821926.1"/>
    </source>
</evidence>
<dbReference type="InterPro" id="IPR051716">
    <property type="entry name" value="Plant_RL_S/T_kinase"/>
</dbReference>
<comment type="caution">
    <text evidence="10">The sequence shown here is derived from an EMBL/GenBank/DDBJ whole genome shotgun (WGS) entry which is preliminary data.</text>
</comment>
<dbReference type="GO" id="GO:0016020">
    <property type="term" value="C:membrane"/>
    <property type="evidence" value="ECO:0007669"/>
    <property type="project" value="UniProtKB-SubCell"/>
</dbReference>
<keyword evidence="10" id="KW-0418">Kinase</keyword>
<gene>
    <name evidence="10" type="primary">MIK2_66</name>
    <name evidence="10" type="ORF">CFP56_037221</name>
</gene>
<dbReference type="GO" id="GO:0005524">
    <property type="term" value="F:ATP binding"/>
    <property type="evidence" value="ECO:0007669"/>
    <property type="project" value="UniProtKB-KW"/>
</dbReference>
<keyword evidence="8 10" id="KW-0675">Receptor</keyword>
<dbReference type="PANTHER" id="PTHR48053:SF126">
    <property type="entry name" value="MDIS1-INTERACTING RECEPTOR LIKE KINASE 2-LIKE ISOFORM X1"/>
    <property type="match status" value="1"/>
</dbReference>
<dbReference type="Pfam" id="PF00560">
    <property type="entry name" value="LRR_1"/>
    <property type="match status" value="2"/>
</dbReference>
<dbReference type="SUPFAM" id="SSF52058">
    <property type="entry name" value="L domain-like"/>
    <property type="match status" value="1"/>
</dbReference>
<keyword evidence="9" id="KW-0325">Glycoprotein</keyword>
<keyword evidence="11" id="KW-1185">Reference proteome</keyword>
<accession>A0AAW0J5T4</accession>
<evidence type="ECO:0000256" key="5">
    <source>
        <dbReference type="ARBA" id="ARBA00022741"/>
    </source>
</evidence>
<dbReference type="AlphaFoldDB" id="A0AAW0J5T4"/>
<organism evidence="10 11">
    <name type="scientific">Quercus suber</name>
    <name type="common">Cork oak</name>
    <dbReference type="NCBI Taxonomy" id="58331"/>
    <lineage>
        <taxon>Eukaryota</taxon>
        <taxon>Viridiplantae</taxon>
        <taxon>Streptophyta</taxon>
        <taxon>Embryophyta</taxon>
        <taxon>Tracheophyta</taxon>
        <taxon>Spermatophyta</taxon>
        <taxon>Magnoliopsida</taxon>
        <taxon>eudicotyledons</taxon>
        <taxon>Gunneridae</taxon>
        <taxon>Pentapetalae</taxon>
        <taxon>rosids</taxon>
        <taxon>fabids</taxon>
        <taxon>Fagales</taxon>
        <taxon>Fagaceae</taxon>
        <taxon>Quercus</taxon>
    </lineage>
</organism>
<dbReference type="Proteomes" id="UP000237347">
    <property type="component" value="Unassembled WGS sequence"/>
</dbReference>
<dbReference type="GO" id="GO:0016301">
    <property type="term" value="F:kinase activity"/>
    <property type="evidence" value="ECO:0007669"/>
    <property type="project" value="UniProtKB-KW"/>
</dbReference>
<dbReference type="Pfam" id="PF12799">
    <property type="entry name" value="LRR_4"/>
    <property type="match status" value="1"/>
</dbReference>
<evidence type="ECO:0000256" key="7">
    <source>
        <dbReference type="ARBA" id="ARBA00023136"/>
    </source>
</evidence>
<dbReference type="InterPro" id="IPR025875">
    <property type="entry name" value="Leu-rich_rpt_4"/>
</dbReference>
<evidence type="ECO:0000256" key="2">
    <source>
        <dbReference type="ARBA" id="ARBA00022614"/>
    </source>
</evidence>
<protein>
    <submittedName>
        <fullName evidence="10">Mdis1-interacting receptor like kinase 2</fullName>
    </submittedName>
</protein>
<dbReference type="SMART" id="SM00365">
    <property type="entry name" value="LRR_SD22"/>
    <property type="match status" value="2"/>
</dbReference>
<evidence type="ECO:0000256" key="3">
    <source>
        <dbReference type="ARBA" id="ARBA00022729"/>
    </source>
</evidence>
<name>A0AAW0J5T4_QUESU</name>
<dbReference type="InterPro" id="IPR032675">
    <property type="entry name" value="LRR_dom_sf"/>
</dbReference>
<evidence type="ECO:0000256" key="9">
    <source>
        <dbReference type="ARBA" id="ARBA00023180"/>
    </source>
</evidence>
<dbReference type="PANTHER" id="PTHR48053">
    <property type="entry name" value="LEUCINE RICH REPEAT FAMILY PROTEIN, EXPRESSED"/>
    <property type="match status" value="1"/>
</dbReference>
<evidence type="ECO:0000256" key="1">
    <source>
        <dbReference type="ARBA" id="ARBA00004479"/>
    </source>
</evidence>
<keyword evidence="10" id="KW-0808">Transferase</keyword>
<dbReference type="InterPro" id="IPR003591">
    <property type="entry name" value="Leu-rich_rpt_typical-subtyp"/>
</dbReference>
<keyword evidence="4" id="KW-0677">Repeat</keyword>
<comment type="subcellular location">
    <subcellularLocation>
        <location evidence="1">Membrane</location>
        <topology evidence="1">Single-pass type I membrane protein</topology>
    </subcellularLocation>
</comment>
<dbReference type="EMBL" id="PKMF04000685">
    <property type="protein sequence ID" value="KAK7821926.1"/>
    <property type="molecule type" value="Genomic_DNA"/>
</dbReference>
<dbReference type="SMART" id="SM00369">
    <property type="entry name" value="LRR_TYP"/>
    <property type="match status" value="3"/>
</dbReference>
<evidence type="ECO:0000256" key="6">
    <source>
        <dbReference type="ARBA" id="ARBA00022840"/>
    </source>
</evidence>
<evidence type="ECO:0000313" key="11">
    <source>
        <dbReference type="Proteomes" id="UP000237347"/>
    </source>
</evidence>
<dbReference type="FunFam" id="3.80.10.10:FF:000041">
    <property type="entry name" value="LRR receptor-like serine/threonine-protein kinase ERECTA"/>
    <property type="match status" value="1"/>
</dbReference>
<dbReference type="InterPro" id="IPR001611">
    <property type="entry name" value="Leu-rich_rpt"/>
</dbReference>
<keyword evidence="5" id="KW-0547">Nucleotide-binding</keyword>
<sequence>MTTGYLTNLVSLFLSSNQINSSIPHEIANMTNLTKLYLNNNNIVGQIPSTVGHLNNLTQLDLSWNQISGSIPLEIANCSFLGGLSLSHNYLNGSVPSWIIEAGTCSQYGIMMTKLHMKTALKQQRILTLDIVLEQVVMVVFTKHNCLAVT</sequence>
<evidence type="ECO:0000256" key="4">
    <source>
        <dbReference type="ARBA" id="ARBA00022737"/>
    </source>
</evidence>
<keyword evidence="2" id="KW-0433">Leucine-rich repeat</keyword>
<keyword evidence="6" id="KW-0067">ATP-binding</keyword>
<evidence type="ECO:0000256" key="8">
    <source>
        <dbReference type="ARBA" id="ARBA00023170"/>
    </source>
</evidence>